<keyword evidence="1" id="KW-0175">Coiled coil</keyword>
<evidence type="ECO:0000256" key="1">
    <source>
        <dbReference type="SAM" id="Coils"/>
    </source>
</evidence>
<dbReference type="EMBL" id="CM001402">
    <property type="protein sequence ID" value="EHO42379.1"/>
    <property type="molecule type" value="Genomic_DNA"/>
</dbReference>
<keyword evidence="2" id="KW-1133">Transmembrane helix</keyword>
<protein>
    <recommendedName>
        <fullName evidence="7">Lipoprotein</fullName>
    </recommendedName>
</protein>
<reference evidence="4 5" key="1">
    <citation type="submission" date="2011-09" db="EMBL/GenBank/DDBJ databases">
        <title>The permanent draft genome of Caldithrix abyssi DSM 13497.</title>
        <authorList>
            <consortium name="US DOE Joint Genome Institute (JGI-PGF)"/>
            <person name="Lucas S."/>
            <person name="Han J."/>
            <person name="Lapidus A."/>
            <person name="Bruce D."/>
            <person name="Goodwin L."/>
            <person name="Pitluck S."/>
            <person name="Peters L."/>
            <person name="Kyrpides N."/>
            <person name="Mavromatis K."/>
            <person name="Ivanova N."/>
            <person name="Mikhailova N."/>
            <person name="Chertkov O."/>
            <person name="Detter J.C."/>
            <person name="Tapia R."/>
            <person name="Han C."/>
            <person name="Land M."/>
            <person name="Hauser L."/>
            <person name="Markowitz V."/>
            <person name="Cheng J.-F."/>
            <person name="Hugenholtz P."/>
            <person name="Woyke T."/>
            <person name="Wu D."/>
            <person name="Spring S."/>
            <person name="Brambilla E."/>
            <person name="Klenk H.-P."/>
            <person name="Eisen J.A."/>
        </authorList>
    </citation>
    <scope>NUCLEOTIDE SEQUENCE [LARGE SCALE GENOMIC DNA]</scope>
    <source>
        <strain evidence="4 5">DSM 13497</strain>
    </source>
</reference>
<name>H1XQV6_CALAY</name>
<feature type="coiled-coil region" evidence="1">
    <location>
        <begin position="180"/>
        <end position="210"/>
    </location>
</feature>
<dbReference type="KEGG" id="caby:Cabys_1619"/>
<dbReference type="Proteomes" id="UP000183868">
    <property type="component" value="Chromosome"/>
</dbReference>
<proteinExistence type="predicted"/>
<evidence type="ECO:0000313" key="6">
    <source>
        <dbReference type="Proteomes" id="UP000183868"/>
    </source>
</evidence>
<gene>
    <name evidence="3" type="ORF">Cabys_1619</name>
    <name evidence="4" type="ORF">Calab_2772</name>
</gene>
<sequence precursor="true">MNGIKFFKWIVLLGLLFSILACSGKRYVSLTDPESQASVRINLKDGTYREGIIVTGDSVNLIYVDARTHKKSLIKFDDIKYIVKISRYFDFEGNPIPIHEIKQHKSPKNTILYGMAGLFLGGAVGTGVGIGLYSIDQPLLANVSILVFGGLGAYYFGNKGYYKDIEEAAFAARKARYEEYKAIRAEKRRLEELKRKKEELLKKLKQKKSKQGASQQDD</sequence>
<feature type="transmembrane region" description="Helical" evidence="2">
    <location>
        <begin position="111"/>
        <end position="133"/>
    </location>
</feature>
<dbReference type="EMBL" id="CP018099">
    <property type="protein sequence ID" value="APF18368.1"/>
    <property type="molecule type" value="Genomic_DNA"/>
</dbReference>
<keyword evidence="5" id="KW-1185">Reference proteome</keyword>
<feature type="transmembrane region" description="Helical" evidence="2">
    <location>
        <begin position="139"/>
        <end position="157"/>
    </location>
</feature>
<evidence type="ECO:0000313" key="3">
    <source>
        <dbReference type="EMBL" id="APF18368.1"/>
    </source>
</evidence>
<dbReference type="PaxDb" id="880073-Calab_2772"/>
<accession>H1XQV6</accession>
<keyword evidence="2" id="KW-0472">Membrane</keyword>
<dbReference type="AlphaFoldDB" id="H1XQV6"/>
<reference evidence="3 6" key="2">
    <citation type="submission" date="2016-11" db="EMBL/GenBank/DDBJ databases">
        <title>Genomic analysis of Caldithrix abyssi and proposal of a novel bacterial phylum Caldithrichaeota.</title>
        <authorList>
            <person name="Kublanov I."/>
            <person name="Sigalova O."/>
            <person name="Gavrilov S."/>
            <person name="Lebedinsky A."/>
            <person name="Ivanova N."/>
            <person name="Daum C."/>
            <person name="Reddy T."/>
            <person name="Klenk H.P."/>
            <person name="Goker M."/>
            <person name="Reva O."/>
            <person name="Miroshnichenko M."/>
            <person name="Kyprides N."/>
            <person name="Woyke T."/>
            <person name="Gelfand M."/>
        </authorList>
    </citation>
    <scope>NUCLEOTIDE SEQUENCE [LARGE SCALE GENOMIC DNA]</scope>
    <source>
        <strain evidence="3 6">LF13</strain>
    </source>
</reference>
<dbReference type="STRING" id="880073.Cabys_1619"/>
<dbReference type="PROSITE" id="PS51257">
    <property type="entry name" value="PROKAR_LIPOPROTEIN"/>
    <property type="match status" value="1"/>
</dbReference>
<dbReference type="Proteomes" id="UP000004671">
    <property type="component" value="Chromosome"/>
</dbReference>
<dbReference type="RefSeq" id="WP_006929689.1">
    <property type="nucleotide sequence ID" value="NZ_CM001402.1"/>
</dbReference>
<dbReference type="InParanoid" id="H1XQV6"/>
<evidence type="ECO:0000256" key="2">
    <source>
        <dbReference type="SAM" id="Phobius"/>
    </source>
</evidence>
<evidence type="ECO:0008006" key="7">
    <source>
        <dbReference type="Google" id="ProtNLM"/>
    </source>
</evidence>
<organism evidence="4 5">
    <name type="scientific">Caldithrix abyssi DSM 13497</name>
    <dbReference type="NCBI Taxonomy" id="880073"/>
    <lineage>
        <taxon>Bacteria</taxon>
        <taxon>Pseudomonadati</taxon>
        <taxon>Calditrichota</taxon>
        <taxon>Calditrichia</taxon>
        <taxon>Calditrichales</taxon>
        <taxon>Calditrichaceae</taxon>
        <taxon>Caldithrix</taxon>
    </lineage>
</organism>
<evidence type="ECO:0000313" key="5">
    <source>
        <dbReference type="Proteomes" id="UP000004671"/>
    </source>
</evidence>
<dbReference type="HOGENOM" id="CLU_1264991_0_0_0"/>
<keyword evidence="2" id="KW-0812">Transmembrane</keyword>
<evidence type="ECO:0000313" key="4">
    <source>
        <dbReference type="EMBL" id="EHO42379.1"/>
    </source>
</evidence>